<dbReference type="GO" id="GO:0003824">
    <property type="term" value="F:catalytic activity"/>
    <property type="evidence" value="ECO:0007669"/>
    <property type="project" value="InterPro"/>
</dbReference>
<dbReference type="InterPro" id="IPR006638">
    <property type="entry name" value="Elp3/MiaA/NifB-like_rSAM"/>
</dbReference>
<keyword evidence="9" id="KW-1185">Reference proteome</keyword>
<evidence type="ECO:0000256" key="1">
    <source>
        <dbReference type="ARBA" id="ARBA00001966"/>
    </source>
</evidence>
<dbReference type="InterPro" id="IPR051198">
    <property type="entry name" value="BchE-like"/>
</dbReference>
<protein>
    <submittedName>
        <fullName evidence="8">Radical SAM domain protein</fullName>
    </submittedName>
</protein>
<dbReference type="SUPFAM" id="SSF102114">
    <property type="entry name" value="Radical SAM enzymes"/>
    <property type="match status" value="1"/>
</dbReference>
<dbReference type="AlphaFoldDB" id="A0A656HB23"/>
<dbReference type="GO" id="GO:0051536">
    <property type="term" value="F:iron-sulfur cluster binding"/>
    <property type="evidence" value="ECO:0007669"/>
    <property type="project" value="UniProtKB-KW"/>
</dbReference>
<evidence type="ECO:0000259" key="6">
    <source>
        <dbReference type="PROSITE" id="PS51332"/>
    </source>
</evidence>
<dbReference type="Gene3D" id="3.80.30.20">
    <property type="entry name" value="tm_1862 like domain"/>
    <property type="match status" value="1"/>
</dbReference>
<dbReference type="Gene3D" id="3.40.50.280">
    <property type="entry name" value="Cobalamin-binding domain"/>
    <property type="match status" value="1"/>
</dbReference>
<dbReference type="SFLD" id="SFLDG01082">
    <property type="entry name" value="B12-binding_domain_containing"/>
    <property type="match status" value="1"/>
</dbReference>
<evidence type="ECO:0000256" key="2">
    <source>
        <dbReference type="ARBA" id="ARBA00022691"/>
    </source>
</evidence>
<reference evidence="9" key="1">
    <citation type="journal article" date="2011" name="Stand. Genomic Sci.">
        <title>Genome sequence of the filamentous, gliding Thiothrix nivea neotype strain (JP2(T)).</title>
        <authorList>
            <person name="Lapidus A."/>
            <person name="Nolan M."/>
            <person name="Lucas S."/>
            <person name="Glavina Del Rio T."/>
            <person name="Tice H."/>
            <person name="Cheng J.F."/>
            <person name="Tapia R."/>
            <person name="Han C."/>
            <person name="Goodwin L."/>
            <person name="Pitluck S."/>
            <person name="Liolios K."/>
            <person name="Pagani I."/>
            <person name="Ivanova N."/>
            <person name="Huntemann M."/>
            <person name="Mavromatis K."/>
            <person name="Mikhailova N."/>
            <person name="Pati A."/>
            <person name="Chen A."/>
            <person name="Palaniappan K."/>
            <person name="Land M."/>
            <person name="Brambilla E.M."/>
            <person name="Rohde M."/>
            <person name="Abt B."/>
            <person name="Verbarg S."/>
            <person name="Goker M."/>
            <person name="Bristow J."/>
            <person name="Eisen J.A."/>
            <person name="Markowitz V."/>
            <person name="Hugenholtz P."/>
            <person name="Kyrpides N.C."/>
            <person name="Klenk H.P."/>
            <person name="Woyke T."/>
        </authorList>
    </citation>
    <scope>NUCLEOTIDE SEQUENCE [LARGE SCALE GENOMIC DNA]</scope>
    <source>
        <strain evidence="9">ATCC 35100 / DSM 5205 / JP2</strain>
    </source>
</reference>
<evidence type="ECO:0000256" key="3">
    <source>
        <dbReference type="ARBA" id="ARBA00022723"/>
    </source>
</evidence>
<evidence type="ECO:0000256" key="4">
    <source>
        <dbReference type="ARBA" id="ARBA00023004"/>
    </source>
</evidence>
<dbReference type="InterPro" id="IPR023404">
    <property type="entry name" value="rSAM_horseshoe"/>
</dbReference>
<dbReference type="SFLD" id="SFLDS00029">
    <property type="entry name" value="Radical_SAM"/>
    <property type="match status" value="1"/>
</dbReference>
<comment type="cofactor">
    <cofactor evidence="1">
        <name>[4Fe-4S] cluster</name>
        <dbReference type="ChEBI" id="CHEBI:49883"/>
    </cofactor>
</comment>
<dbReference type="CDD" id="cd01335">
    <property type="entry name" value="Radical_SAM"/>
    <property type="match status" value="1"/>
</dbReference>
<feature type="domain" description="B12-binding" evidence="6">
    <location>
        <begin position="18"/>
        <end position="200"/>
    </location>
</feature>
<dbReference type="InterPro" id="IPR006158">
    <property type="entry name" value="Cobalamin-bd"/>
</dbReference>
<dbReference type="GO" id="GO:0031419">
    <property type="term" value="F:cobalamin binding"/>
    <property type="evidence" value="ECO:0007669"/>
    <property type="project" value="InterPro"/>
</dbReference>
<dbReference type="PROSITE" id="PS51918">
    <property type="entry name" value="RADICAL_SAM"/>
    <property type="match status" value="1"/>
</dbReference>
<keyword evidence="2" id="KW-0949">S-adenosyl-L-methionine</keyword>
<evidence type="ECO:0000259" key="7">
    <source>
        <dbReference type="PROSITE" id="PS51918"/>
    </source>
</evidence>
<evidence type="ECO:0000313" key="9">
    <source>
        <dbReference type="Proteomes" id="UP000005317"/>
    </source>
</evidence>
<accession>A0A656HB23</accession>
<organism evidence="8 9">
    <name type="scientific">Thiothrix nivea (strain ATCC 35100 / DSM 5205 / JP2)</name>
    <dbReference type="NCBI Taxonomy" id="870187"/>
    <lineage>
        <taxon>Bacteria</taxon>
        <taxon>Pseudomonadati</taxon>
        <taxon>Pseudomonadota</taxon>
        <taxon>Gammaproteobacteria</taxon>
        <taxon>Thiotrichales</taxon>
        <taxon>Thiotrichaceae</taxon>
        <taxon>Thiothrix</taxon>
    </lineage>
</organism>
<dbReference type="Proteomes" id="UP000005317">
    <property type="component" value="Unassembled WGS sequence"/>
</dbReference>
<keyword evidence="4" id="KW-0408">Iron</keyword>
<dbReference type="Pfam" id="PF04055">
    <property type="entry name" value="Radical_SAM"/>
    <property type="match status" value="1"/>
</dbReference>
<name>A0A656HB23_THINJ</name>
<evidence type="ECO:0000256" key="5">
    <source>
        <dbReference type="ARBA" id="ARBA00023014"/>
    </source>
</evidence>
<keyword evidence="3" id="KW-0479">Metal-binding</keyword>
<proteinExistence type="predicted"/>
<sequence>MVLIGHTPHKTAFLMKTTPTILIVDLNNFARYPTLAIGYLVAPLRAAGFQVEVLSPLAHGAPAMTHEQQETWLEHAKRRLYFSTHPLMQRLHEPLRAAYARRSFRAHPPTLAMLEQRLQHNPPDIILLSAYLEHLPTVTWIGQQASQRGVPVLLGGPAFTHPQTIQAWRQLEGISAIFAGEADFVITELVKAILEGQDLQAWAGVSSSSSENLDAAPPLQGLERLPMPDFSDFPWERYPHRIIPVMTGRGCSWNVCTFCSDVITSNGRTFRSRPLAKILDELRQQAERYQARDFIFLDLKLNSDLEVWHGLIDNIQQTVPGARWIATVHVDGKGENGLDAATLQAAKMSGLTRISFGLETGSQPLARRMGKGTRVERNAQFIQDAHRAGLSVRCSMMLGYPGETADDLRATLEFLQTHQAQLDRIRPARFKAIPGTRFERLYHNRPSRFAGIDVQGWNYRLARADYRNRNTRCPVYRKVKRDILSTIHAINSQPLRDDARQFDGLM</sequence>
<evidence type="ECO:0000313" key="8">
    <source>
        <dbReference type="EMBL" id="EIJ33483.1"/>
    </source>
</evidence>
<dbReference type="GO" id="GO:0046872">
    <property type="term" value="F:metal ion binding"/>
    <property type="evidence" value="ECO:0007669"/>
    <property type="project" value="UniProtKB-KW"/>
</dbReference>
<keyword evidence="5" id="KW-0411">Iron-sulfur</keyword>
<dbReference type="InterPro" id="IPR058240">
    <property type="entry name" value="rSAM_sf"/>
</dbReference>
<gene>
    <name evidence="8" type="ORF">Thini_0855</name>
</gene>
<feature type="domain" description="Radical SAM core" evidence="7">
    <location>
        <begin position="237"/>
        <end position="472"/>
    </location>
</feature>
<dbReference type="InterPro" id="IPR007197">
    <property type="entry name" value="rSAM"/>
</dbReference>
<dbReference type="PROSITE" id="PS51332">
    <property type="entry name" value="B12_BINDING"/>
    <property type="match status" value="1"/>
</dbReference>
<dbReference type="SMART" id="SM00729">
    <property type="entry name" value="Elp3"/>
    <property type="match status" value="1"/>
</dbReference>
<dbReference type="PANTHER" id="PTHR43409">
    <property type="entry name" value="ANAEROBIC MAGNESIUM-PROTOPORPHYRIN IX MONOMETHYL ESTER CYCLASE-RELATED"/>
    <property type="match status" value="1"/>
</dbReference>
<dbReference type="EMBL" id="JH651384">
    <property type="protein sequence ID" value="EIJ33483.1"/>
    <property type="molecule type" value="Genomic_DNA"/>
</dbReference>